<dbReference type="InterPro" id="IPR029071">
    <property type="entry name" value="Ubiquitin-like_domsf"/>
</dbReference>
<reference evidence="1" key="1">
    <citation type="journal article" date="2023" name="Mol. Biol. Evol.">
        <title>Third-Generation Sequencing Reveals the Adaptive Role of the Epigenome in Three Deep-Sea Polychaetes.</title>
        <authorList>
            <person name="Perez M."/>
            <person name="Aroh O."/>
            <person name="Sun Y."/>
            <person name="Lan Y."/>
            <person name="Juniper S.K."/>
            <person name="Young C.R."/>
            <person name="Angers B."/>
            <person name="Qian P.Y."/>
        </authorList>
    </citation>
    <scope>NUCLEOTIDE SEQUENCE</scope>
    <source>
        <strain evidence="1">P08H-3</strain>
    </source>
</reference>
<proteinExistence type="predicted"/>
<protein>
    <submittedName>
        <fullName evidence="1">Uncharacterized protein</fullName>
    </submittedName>
</protein>
<organism evidence="1 2">
    <name type="scientific">Paralvinella palmiformis</name>
    <dbReference type="NCBI Taxonomy" id="53620"/>
    <lineage>
        <taxon>Eukaryota</taxon>
        <taxon>Metazoa</taxon>
        <taxon>Spiralia</taxon>
        <taxon>Lophotrochozoa</taxon>
        <taxon>Annelida</taxon>
        <taxon>Polychaeta</taxon>
        <taxon>Sedentaria</taxon>
        <taxon>Canalipalpata</taxon>
        <taxon>Terebellida</taxon>
        <taxon>Terebelliformia</taxon>
        <taxon>Alvinellidae</taxon>
        <taxon>Paralvinella</taxon>
    </lineage>
</organism>
<evidence type="ECO:0000313" key="2">
    <source>
        <dbReference type="Proteomes" id="UP001208570"/>
    </source>
</evidence>
<dbReference type="GO" id="GO:0003779">
    <property type="term" value="F:actin binding"/>
    <property type="evidence" value="ECO:0007669"/>
    <property type="project" value="InterPro"/>
</dbReference>
<comment type="caution">
    <text evidence="1">The sequence shown here is derived from an EMBL/GenBank/DDBJ whole genome shotgun (WGS) entry which is preliminary data.</text>
</comment>
<dbReference type="SUPFAM" id="SSF54236">
    <property type="entry name" value="Ubiquitin-like"/>
    <property type="match status" value="1"/>
</dbReference>
<keyword evidence="2" id="KW-1185">Reference proteome</keyword>
<dbReference type="Gene3D" id="3.10.20.90">
    <property type="entry name" value="Phosphatidylinositol 3-kinase Catalytic Subunit, Chain A, domain 1"/>
    <property type="match status" value="1"/>
</dbReference>
<dbReference type="EMBL" id="JAODUP010000260">
    <property type="protein sequence ID" value="KAK2154706.1"/>
    <property type="molecule type" value="Genomic_DNA"/>
</dbReference>
<accession>A0AAD9N4H1</accession>
<dbReference type="PANTHER" id="PTHR23281">
    <property type="entry name" value="MERLIN/MOESIN/EZRIN/RADIXIN"/>
    <property type="match status" value="1"/>
</dbReference>
<dbReference type="Proteomes" id="UP001208570">
    <property type="component" value="Unassembled WGS sequence"/>
</dbReference>
<name>A0AAD9N4H1_9ANNE</name>
<evidence type="ECO:0000313" key="1">
    <source>
        <dbReference type="EMBL" id="KAK2154706.1"/>
    </source>
</evidence>
<dbReference type="InterPro" id="IPR011174">
    <property type="entry name" value="ERM"/>
</dbReference>
<gene>
    <name evidence="1" type="ORF">LSH36_260g05013</name>
</gene>
<sequence length="210" mass="23768">MPKPGDTVGVYSLKDQQHEQHRTSLLDWFKRDGKENPGCSYLNDTEIVNEQVVFYHKDWMISNGSGLCETGSLPLVLGCVNPIVVTRPPRVMFAAMGFDCVGVNVRVITMDAELEFAIQPNTTGKQLFDQVLSQDVRKENPLQFKFRAKFYPEDVSEELIQEVTQFNQCTFRFAGDLSCGSFCYPLFNMIVCCTDEVLCVCVCVTECLFL</sequence>
<dbReference type="AlphaFoldDB" id="A0AAD9N4H1"/>